<organism evidence="3 4">
    <name type="scientific">Mycena rosella</name>
    <name type="common">Pink bonnet</name>
    <name type="synonym">Agaricus rosellus</name>
    <dbReference type="NCBI Taxonomy" id="1033263"/>
    <lineage>
        <taxon>Eukaryota</taxon>
        <taxon>Fungi</taxon>
        <taxon>Dikarya</taxon>
        <taxon>Basidiomycota</taxon>
        <taxon>Agaricomycotina</taxon>
        <taxon>Agaricomycetes</taxon>
        <taxon>Agaricomycetidae</taxon>
        <taxon>Agaricales</taxon>
        <taxon>Marasmiineae</taxon>
        <taxon>Mycenaceae</taxon>
        <taxon>Mycena</taxon>
    </lineage>
</organism>
<evidence type="ECO:0000256" key="1">
    <source>
        <dbReference type="SAM" id="Phobius"/>
    </source>
</evidence>
<feature type="chain" id="PRO_5042165171" description="Transmembrane protein" evidence="2">
    <location>
        <begin position="26"/>
        <end position="227"/>
    </location>
</feature>
<name>A0AAD7DHE4_MYCRO</name>
<keyword evidence="1" id="KW-0472">Membrane</keyword>
<evidence type="ECO:0000256" key="2">
    <source>
        <dbReference type="SAM" id="SignalP"/>
    </source>
</evidence>
<reference evidence="3" key="1">
    <citation type="submission" date="2023-03" db="EMBL/GenBank/DDBJ databases">
        <title>Massive genome expansion in bonnet fungi (Mycena s.s.) driven by repeated elements and novel gene families across ecological guilds.</title>
        <authorList>
            <consortium name="Lawrence Berkeley National Laboratory"/>
            <person name="Harder C.B."/>
            <person name="Miyauchi S."/>
            <person name="Viragh M."/>
            <person name="Kuo A."/>
            <person name="Thoen E."/>
            <person name="Andreopoulos B."/>
            <person name="Lu D."/>
            <person name="Skrede I."/>
            <person name="Drula E."/>
            <person name="Henrissat B."/>
            <person name="Morin E."/>
            <person name="Kohler A."/>
            <person name="Barry K."/>
            <person name="LaButti K."/>
            <person name="Morin E."/>
            <person name="Salamov A."/>
            <person name="Lipzen A."/>
            <person name="Mereny Z."/>
            <person name="Hegedus B."/>
            <person name="Baldrian P."/>
            <person name="Stursova M."/>
            <person name="Weitz H."/>
            <person name="Taylor A."/>
            <person name="Grigoriev I.V."/>
            <person name="Nagy L.G."/>
            <person name="Martin F."/>
            <person name="Kauserud H."/>
        </authorList>
    </citation>
    <scope>NUCLEOTIDE SEQUENCE</scope>
    <source>
        <strain evidence="3">CBHHK067</strain>
    </source>
</reference>
<gene>
    <name evidence="3" type="ORF">B0H17DRAFT_1063523</name>
</gene>
<accession>A0AAD7DHE4</accession>
<keyword evidence="4" id="KW-1185">Reference proteome</keyword>
<feature type="transmembrane region" description="Helical" evidence="1">
    <location>
        <begin position="143"/>
        <end position="168"/>
    </location>
</feature>
<keyword evidence="2" id="KW-0732">Signal</keyword>
<proteinExistence type="predicted"/>
<evidence type="ECO:0000313" key="4">
    <source>
        <dbReference type="Proteomes" id="UP001221757"/>
    </source>
</evidence>
<dbReference type="Proteomes" id="UP001221757">
    <property type="component" value="Unassembled WGS sequence"/>
</dbReference>
<evidence type="ECO:0008006" key="5">
    <source>
        <dbReference type="Google" id="ProtNLM"/>
    </source>
</evidence>
<keyword evidence="1" id="KW-0812">Transmembrane</keyword>
<protein>
    <recommendedName>
        <fullName evidence="5">Transmembrane protein</fullName>
    </recommendedName>
</protein>
<dbReference type="EMBL" id="JARKIE010000059">
    <property type="protein sequence ID" value="KAJ7691338.1"/>
    <property type="molecule type" value="Genomic_DNA"/>
</dbReference>
<feature type="signal peptide" evidence="2">
    <location>
        <begin position="1"/>
        <end position="25"/>
    </location>
</feature>
<sequence length="227" mass="24718">MARTLLPRKYIIPFVLFLLLGGALAKMLKSYCPQTAALAVAVYWTWEKCLHGVAVGNFIVVVRLLYSIATNVLPLLTGASREAPTTPSALENGRAPVRRSHELEILEAETTSILSRILLIILCNFVLLQQFSESDHTLLEKPLLHIAGATALYLVRGLGILFVGITLLRAARWLSSFASRSAAEEFRAAAESGASRPSPAVEVLFDDETVDGFSAIKEKEDPEAGKI</sequence>
<comment type="caution">
    <text evidence="3">The sequence shown here is derived from an EMBL/GenBank/DDBJ whole genome shotgun (WGS) entry which is preliminary data.</text>
</comment>
<dbReference type="AlphaFoldDB" id="A0AAD7DHE4"/>
<feature type="transmembrane region" description="Helical" evidence="1">
    <location>
        <begin position="113"/>
        <end position="131"/>
    </location>
</feature>
<keyword evidence="1" id="KW-1133">Transmembrane helix</keyword>
<evidence type="ECO:0000313" key="3">
    <source>
        <dbReference type="EMBL" id="KAJ7691338.1"/>
    </source>
</evidence>